<evidence type="ECO:0000313" key="2">
    <source>
        <dbReference type="EMBL" id="MQN01194.1"/>
    </source>
</evidence>
<proteinExistence type="predicted"/>
<keyword evidence="3" id="KW-1185">Reference proteome</keyword>
<feature type="compositionally biased region" description="Polar residues" evidence="1">
    <location>
        <begin position="91"/>
        <end position="102"/>
    </location>
</feature>
<sequence length="102" mass="11270">MKERILLRGKGRAVEKEHALVMNDVKLNRDTHMLSSAASGTEVRLSQKEIPIHLLVTQQSRLAHKRHLPGIQLQTTAAAKTAESSKSTLSRLFNKNKSSASS</sequence>
<gene>
    <name evidence="2" type="ORF">FRC54_04500</name>
</gene>
<reference evidence="2" key="1">
    <citation type="journal article" date="2020" name="Appl. Environ. Microbiol.">
        <title>Medium-Chain Fatty Acid Synthesis by 'Candidatus Weimeria bifida' gen. nov., sp. nov., and 'Candidatus Pseudoramibacter fermentans' sp. nov.</title>
        <authorList>
            <person name="Scarborough M.J."/>
            <person name="Myers K.S."/>
            <person name="Donohue T.J."/>
            <person name="Noguera D.R."/>
        </authorList>
    </citation>
    <scope>NUCLEOTIDE SEQUENCE</scope>
    <source>
        <strain evidence="2">LCO1.1</strain>
    </source>
</reference>
<organism evidence="2 3">
    <name type="scientific">Candidatus Weimeria bifida</name>
    <dbReference type="NCBI Taxonomy" id="2599074"/>
    <lineage>
        <taxon>Bacteria</taxon>
        <taxon>Bacillati</taxon>
        <taxon>Bacillota</taxon>
        <taxon>Clostridia</taxon>
        <taxon>Lachnospirales</taxon>
        <taxon>Lachnospiraceae</taxon>
        <taxon>Candidatus Weimeria</taxon>
    </lineage>
</organism>
<comment type="caution">
    <text evidence="2">The sequence shown here is derived from an EMBL/GenBank/DDBJ whole genome shotgun (WGS) entry which is preliminary data.</text>
</comment>
<protein>
    <submittedName>
        <fullName evidence="2">Uncharacterized protein</fullName>
    </submittedName>
</protein>
<feature type="region of interest" description="Disordered" evidence="1">
    <location>
        <begin position="76"/>
        <end position="102"/>
    </location>
</feature>
<dbReference type="EMBL" id="VOGC01000004">
    <property type="protein sequence ID" value="MQN01194.1"/>
    <property type="molecule type" value="Genomic_DNA"/>
</dbReference>
<feature type="compositionally biased region" description="Low complexity" evidence="1">
    <location>
        <begin position="76"/>
        <end position="90"/>
    </location>
</feature>
<name>A0A6N7IXW5_9FIRM</name>
<dbReference type="AlphaFoldDB" id="A0A6N7IXW5"/>
<evidence type="ECO:0000256" key="1">
    <source>
        <dbReference type="SAM" id="MobiDB-lite"/>
    </source>
</evidence>
<dbReference type="Proteomes" id="UP000460257">
    <property type="component" value="Unassembled WGS sequence"/>
</dbReference>
<accession>A0A6N7IXW5</accession>
<evidence type="ECO:0000313" key="3">
    <source>
        <dbReference type="Proteomes" id="UP000460257"/>
    </source>
</evidence>